<dbReference type="UniPathway" id="UPA00241">
    <property type="reaction ID" value="UER00356"/>
</dbReference>
<protein>
    <recommendedName>
        <fullName evidence="3 4">Dephospho-CoA kinase</fullName>
        <ecNumber evidence="3 4">2.7.1.24</ecNumber>
    </recommendedName>
    <alternativeName>
        <fullName evidence="3">Dephosphocoenzyme A kinase</fullName>
    </alternativeName>
</protein>
<dbReference type="STRING" id="1871336.BBG48_04415"/>
<keyword evidence="3 5" id="KW-0418">Kinase</keyword>
<evidence type="ECO:0000313" key="6">
    <source>
        <dbReference type="Proteomes" id="UP000093352"/>
    </source>
</evidence>
<keyword evidence="3" id="KW-0963">Cytoplasm</keyword>
<proteinExistence type="inferred from homology"/>
<name>A0A371IK62_9FIRM</name>
<evidence type="ECO:0000256" key="4">
    <source>
        <dbReference type="NCBIfam" id="TIGR00152"/>
    </source>
</evidence>
<dbReference type="EMBL" id="MBEW02000018">
    <property type="protein sequence ID" value="RDY20869.1"/>
    <property type="molecule type" value="Genomic_DNA"/>
</dbReference>
<dbReference type="NCBIfam" id="TIGR00152">
    <property type="entry name" value="dephospho-CoA kinase"/>
    <property type="match status" value="1"/>
</dbReference>
<gene>
    <name evidence="3" type="primary">coaE</name>
    <name evidence="5" type="ORF">BBG48_007740</name>
</gene>
<dbReference type="HAMAP" id="MF_00376">
    <property type="entry name" value="Dephospho_CoA_kinase"/>
    <property type="match status" value="1"/>
</dbReference>
<sequence length="196" mass="22263">MKLIGLTGTIASGKTTVSKYLIQKGYKIIDADKISHKVTNIGNRGYKAILELFPQVIDAENNIDRKKLSGIVFSDKNQLQLLNETLHPIILDEIDNKIKESQSYHIVFLDAPLLFETGLDKKCDLVLLIAVDEQIQIQRLTKRDGIDIFTARKIIASQMGIEKRIEKSDVVIYNNEDLVQLKLKIDEFLLRIDKGN</sequence>
<dbReference type="GO" id="GO:0005524">
    <property type="term" value="F:ATP binding"/>
    <property type="evidence" value="ECO:0007669"/>
    <property type="project" value="UniProtKB-UniRule"/>
</dbReference>
<evidence type="ECO:0000256" key="3">
    <source>
        <dbReference type="HAMAP-Rule" id="MF_00376"/>
    </source>
</evidence>
<dbReference type="GO" id="GO:0004140">
    <property type="term" value="F:dephospho-CoA kinase activity"/>
    <property type="evidence" value="ECO:0007669"/>
    <property type="project" value="UniProtKB-UniRule"/>
</dbReference>
<organism evidence="5 6">
    <name type="scientific">Criibacterium bergeronii</name>
    <dbReference type="NCBI Taxonomy" id="1871336"/>
    <lineage>
        <taxon>Bacteria</taxon>
        <taxon>Bacillati</taxon>
        <taxon>Bacillota</taxon>
        <taxon>Clostridia</taxon>
        <taxon>Peptostreptococcales</taxon>
        <taxon>Filifactoraceae</taxon>
        <taxon>Criibacterium</taxon>
    </lineage>
</organism>
<dbReference type="InterPro" id="IPR001977">
    <property type="entry name" value="Depp_CoAkinase"/>
</dbReference>
<dbReference type="EC" id="2.7.1.24" evidence="3 4"/>
<keyword evidence="6" id="KW-1185">Reference proteome</keyword>
<evidence type="ECO:0000256" key="1">
    <source>
        <dbReference type="ARBA" id="ARBA00022741"/>
    </source>
</evidence>
<comment type="similarity">
    <text evidence="3">Belongs to the CoaE family.</text>
</comment>
<dbReference type="PANTHER" id="PTHR10695:SF46">
    <property type="entry name" value="BIFUNCTIONAL COENZYME A SYNTHASE-RELATED"/>
    <property type="match status" value="1"/>
</dbReference>
<reference evidence="5 6" key="1">
    <citation type="journal article" date="2016" name="Genome Announc.">
        <title>Draft Genome Sequence of Criibacterium bergeronii gen. nov., sp. nov., Strain CCRI-22567T, Isolated from a Vaginal Sample from a Woman with Bacterial Vaginosis.</title>
        <authorList>
            <person name="Maheux A.F."/>
            <person name="Berube E."/>
            <person name="Boudreau D.K."/>
            <person name="Raymond F."/>
            <person name="Corbeil J."/>
            <person name="Roy P.H."/>
            <person name="Boissinot M."/>
            <person name="Omar R.F."/>
        </authorList>
    </citation>
    <scope>NUCLEOTIDE SEQUENCE [LARGE SCALE GENOMIC DNA]</scope>
    <source>
        <strain evidence="5 6">CCRI-22567</strain>
    </source>
</reference>
<evidence type="ECO:0000256" key="2">
    <source>
        <dbReference type="ARBA" id="ARBA00022840"/>
    </source>
</evidence>
<accession>A0A371IK62</accession>
<dbReference type="PANTHER" id="PTHR10695">
    <property type="entry name" value="DEPHOSPHO-COA KINASE-RELATED"/>
    <property type="match status" value="1"/>
</dbReference>
<comment type="caution">
    <text evidence="5">The sequence shown here is derived from an EMBL/GenBank/DDBJ whole genome shotgun (WGS) entry which is preliminary data.</text>
</comment>
<dbReference type="GO" id="GO:0015937">
    <property type="term" value="P:coenzyme A biosynthetic process"/>
    <property type="evidence" value="ECO:0007669"/>
    <property type="project" value="UniProtKB-UniRule"/>
</dbReference>
<comment type="function">
    <text evidence="3">Catalyzes the phosphorylation of the 3'-hydroxyl group of dephosphocoenzyme A to form coenzyme A.</text>
</comment>
<dbReference type="SUPFAM" id="SSF52540">
    <property type="entry name" value="P-loop containing nucleoside triphosphate hydrolases"/>
    <property type="match status" value="1"/>
</dbReference>
<comment type="pathway">
    <text evidence="3">Cofactor biosynthesis; coenzyme A biosynthesis; CoA from (R)-pantothenate: step 5/5.</text>
</comment>
<dbReference type="Proteomes" id="UP000093352">
    <property type="component" value="Unassembled WGS sequence"/>
</dbReference>
<comment type="subcellular location">
    <subcellularLocation>
        <location evidence="3">Cytoplasm</location>
    </subcellularLocation>
</comment>
<evidence type="ECO:0000313" key="5">
    <source>
        <dbReference type="EMBL" id="RDY20869.1"/>
    </source>
</evidence>
<keyword evidence="1 3" id="KW-0547">Nucleotide-binding</keyword>
<keyword evidence="3 5" id="KW-0808">Transferase</keyword>
<feature type="binding site" evidence="3">
    <location>
        <begin position="11"/>
        <end position="16"/>
    </location>
    <ligand>
        <name>ATP</name>
        <dbReference type="ChEBI" id="CHEBI:30616"/>
    </ligand>
</feature>
<dbReference type="InterPro" id="IPR027417">
    <property type="entry name" value="P-loop_NTPase"/>
</dbReference>
<dbReference type="GO" id="GO:0005737">
    <property type="term" value="C:cytoplasm"/>
    <property type="evidence" value="ECO:0007669"/>
    <property type="project" value="UniProtKB-SubCell"/>
</dbReference>
<keyword evidence="2 3" id="KW-0067">ATP-binding</keyword>
<keyword evidence="3" id="KW-0173">Coenzyme A biosynthesis</keyword>
<dbReference type="PROSITE" id="PS51219">
    <property type="entry name" value="DPCK"/>
    <property type="match status" value="1"/>
</dbReference>
<dbReference type="AlphaFoldDB" id="A0A371IK62"/>
<dbReference type="Pfam" id="PF01121">
    <property type="entry name" value="CoaE"/>
    <property type="match status" value="1"/>
</dbReference>
<comment type="catalytic activity">
    <reaction evidence="3">
        <text>3'-dephospho-CoA + ATP = ADP + CoA + H(+)</text>
        <dbReference type="Rhea" id="RHEA:18245"/>
        <dbReference type="ChEBI" id="CHEBI:15378"/>
        <dbReference type="ChEBI" id="CHEBI:30616"/>
        <dbReference type="ChEBI" id="CHEBI:57287"/>
        <dbReference type="ChEBI" id="CHEBI:57328"/>
        <dbReference type="ChEBI" id="CHEBI:456216"/>
        <dbReference type="EC" id="2.7.1.24"/>
    </reaction>
</comment>
<dbReference type="RefSeq" id="WP_068913864.1">
    <property type="nucleotide sequence ID" value="NZ_MBEW02000018.1"/>
</dbReference>
<dbReference type="CDD" id="cd02022">
    <property type="entry name" value="DPCK"/>
    <property type="match status" value="1"/>
</dbReference>
<dbReference type="Gene3D" id="3.40.50.300">
    <property type="entry name" value="P-loop containing nucleotide triphosphate hydrolases"/>
    <property type="match status" value="1"/>
</dbReference>